<evidence type="ECO:0000256" key="2">
    <source>
        <dbReference type="SAM" id="Coils"/>
    </source>
</evidence>
<feature type="transmembrane region" description="Helical" evidence="4">
    <location>
        <begin position="1057"/>
        <end position="1090"/>
    </location>
</feature>
<evidence type="ECO:0000256" key="3">
    <source>
        <dbReference type="SAM" id="MobiDB-lite"/>
    </source>
</evidence>
<feature type="compositionally biased region" description="Low complexity" evidence="3">
    <location>
        <begin position="473"/>
        <end position="483"/>
    </location>
</feature>
<feature type="transmembrane region" description="Helical" evidence="4">
    <location>
        <begin position="1018"/>
        <end position="1051"/>
    </location>
</feature>
<feature type="compositionally biased region" description="Polar residues" evidence="3">
    <location>
        <begin position="280"/>
        <end position="292"/>
    </location>
</feature>
<feature type="region of interest" description="Disordered" evidence="3">
    <location>
        <begin position="1100"/>
        <end position="1131"/>
    </location>
</feature>
<comment type="caution">
    <text evidence="5">The sequence shown here is derived from an EMBL/GenBank/DDBJ whole genome shotgun (WGS) entry which is preliminary data.</text>
</comment>
<keyword evidence="4" id="KW-1133">Transmembrane helix</keyword>
<protein>
    <submittedName>
        <fullName evidence="5">Uncharacterized protein</fullName>
    </submittedName>
</protein>
<proteinExistence type="predicted"/>
<dbReference type="InterPro" id="IPR011010">
    <property type="entry name" value="DNA_brk_join_enz"/>
</dbReference>
<evidence type="ECO:0000313" key="6">
    <source>
        <dbReference type="Proteomes" id="UP000626109"/>
    </source>
</evidence>
<feature type="compositionally biased region" description="Acidic residues" evidence="3">
    <location>
        <begin position="140"/>
        <end position="153"/>
    </location>
</feature>
<evidence type="ECO:0000313" key="5">
    <source>
        <dbReference type="EMBL" id="CAE8680362.1"/>
    </source>
</evidence>
<dbReference type="GO" id="GO:0006310">
    <property type="term" value="P:DNA recombination"/>
    <property type="evidence" value="ECO:0007669"/>
    <property type="project" value="UniProtKB-KW"/>
</dbReference>
<feature type="region of interest" description="Disordered" evidence="3">
    <location>
        <begin position="462"/>
        <end position="486"/>
    </location>
</feature>
<feature type="transmembrane region" description="Helical" evidence="4">
    <location>
        <begin position="1312"/>
        <end position="1329"/>
    </location>
</feature>
<organism evidence="5 6">
    <name type="scientific">Polarella glacialis</name>
    <name type="common">Dinoflagellate</name>
    <dbReference type="NCBI Taxonomy" id="89957"/>
    <lineage>
        <taxon>Eukaryota</taxon>
        <taxon>Sar</taxon>
        <taxon>Alveolata</taxon>
        <taxon>Dinophyceae</taxon>
        <taxon>Suessiales</taxon>
        <taxon>Suessiaceae</taxon>
        <taxon>Polarella</taxon>
    </lineage>
</organism>
<dbReference type="InterPro" id="IPR013762">
    <property type="entry name" value="Integrase-like_cat_sf"/>
</dbReference>
<dbReference type="Gene3D" id="1.10.443.10">
    <property type="entry name" value="Intergrase catalytic core"/>
    <property type="match status" value="1"/>
</dbReference>
<dbReference type="GO" id="GO:0015074">
    <property type="term" value="P:DNA integration"/>
    <property type="evidence" value="ECO:0007669"/>
    <property type="project" value="InterPro"/>
</dbReference>
<dbReference type="Proteomes" id="UP000626109">
    <property type="component" value="Unassembled WGS sequence"/>
</dbReference>
<feature type="compositionally biased region" description="Basic and acidic residues" evidence="3">
    <location>
        <begin position="1109"/>
        <end position="1119"/>
    </location>
</feature>
<feature type="region of interest" description="Disordered" evidence="3">
    <location>
        <begin position="863"/>
        <end position="882"/>
    </location>
</feature>
<keyword evidence="4" id="KW-0812">Transmembrane</keyword>
<accession>A0A813JM14</accession>
<gene>
    <name evidence="5" type="ORF">PGLA2088_LOCUS21862</name>
</gene>
<dbReference type="SUPFAM" id="SSF56349">
    <property type="entry name" value="DNA breaking-rejoining enzymes"/>
    <property type="match status" value="1"/>
</dbReference>
<keyword evidence="4" id="KW-0472">Membrane</keyword>
<feature type="region of interest" description="Disordered" evidence="3">
    <location>
        <begin position="127"/>
        <end position="158"/>
    </location>
</feature>
<feature type="compositionally biased region" description="Basic and acidic residues" evidence="3">
    <location>
        <begin position="648"/>
        <end position="667"/>
    </location>
</feature>
<name>A0A813JM14_POLGL</name>
<feature type="region of interest" description="Disordered" evidence="3">
    <location>
        <begin position="695"/>
        <end position="717"/>
    </location>
</feature>
<sequence>QLWMESMPKSEEHSMWKIMVGDVAKSCTEMQSGIERQALSSEGQEELNWRVKADEASNEVSIFTAKMVGKDNEIDKRKEDIHKAQIKLEAAEEKAKDLSNDLRAAQDRVVSLSNIEALLAKANKTIQQLKSMQKDKEPGESDDLDEDVAEAADDGAAGAEAMRAADELMNEAIRLGAQDGEEIKALRTSLHGFQSQVRRLEKEKEDLKTKVSRAHQELAKEEFQRMSAEQEVESLKAQIESAAQHSAEKIARIEADVKVTLHKAKTKQLGSFGASATPKAGQTSDLSMQTDGSPYAVPNLRETAVQAAGLHDRKIKGPHDTARAVGDLVDPSKVSVQEALGKDEGPDHSQSMYEYVEGEAADGLRKAKKTGFNMQGLEEDDETEGPEGLVETKMPINPVDEKVRPPVDSPECEENTKSLAADDHGGEEHEEGHAALVLSEAWVPVPQEPAVLSIVKKAETFEGQTRRRRRPATGKATASSTKTQPPEQIEADLAEAYECAGGDDDSWKRDMGDAATDYSVASYDSTKFRSSQVFADKFKEQFDSMVLKAECFIYEAMGDDKKPQGQALAKLALMADDFTARGGAWLRCAQFAASDSYYGVLKLKRGPVPACSRTFDGEIFVGSDPRAFRRAASAAFPAAAWSFWREEPARDKADKREDSAEVLGDGRKRNKRGKMSEDLAAQVLIFNKQGAREKGGSKTSVRVKAEDSDQDNEDGAAAVGAAVAAEDTVGGDVGSSFGRAPRRIVSLPDTGSLAADAEACRHGGCRGEGRPGQAVRLEERRAHDKTKRWSAATAEASDKGGEDGLSSEAEEDEEREPRFARSAEAEVLNHMLACEAGVNVRRCITREPGKLGKLARSRFRRGDKTVPMEQRSGTKSATGQRDLAPLPIPRWVHDRLERELDDECRPLAKRSKRSLGSLLGRVFVEVTRPCQWNRVVEESRRQANVTEECEERRGQQGCREYALEAWAYCVDVSHGGCFGLFVGQRRIARHGKRSGWPVPGPESPGGSKRSVGKEKALGVAALGVAALGVAALGVAALGVAALGVAALGVAAHGVAALGVAALGVAALGVAAPGVAALGVAALGVAALGVAARSLQRKWARAGSGNEVTPSDRWRFEPKRSSSSRPGLSTWAGGVHRSAEVASEKVGSSLQRKWASTGSGNEVMPSDRWRLISVEDPAAVACLRWLCEGKAEGVLSQFQRKRARARSGNEAMPSGRRQVLAVWNKDQRARQRRELESLGSNVIGKGTLTRYRNSVDVFVKFADEERRPLSSCDKVDKAACSFVEQLWENGDGEAAASYTLAGLQLLQPKLKKHLPITMGLLIVLAFVIFLRTGEIFQLQRSDITFSKDGLVAVVSLRDTKGSKRSKVQQTERITVKDPAAAACLHWLCHGKAEGERLSSLSSNEFRGLWVEAIKALGLEDFPALLLEAGRRYENVSPDGEMAGGGCEEDERELEGRCAALRPVRVCMEGGTGPTVQGVWGPSLFGAEQAH</sequence>
<feature type="region of interest" description="Disordered" evidence="3">
    <location>
        <begin position="267"/>
        <end position="296"/>
    </location>
</feature>
<feature type="coiled-coil region" evidence="2">
    <location>
        <begin position="183"/>
        <end position="245"/>
    </location>
</feature>
<feature type="non-terminal residue" evidence="5">
    <location>
        <position position="1"/>
    </location>
</feature>
<keyword evidence="1" id="KW-0233">DNA recombination</keyword>
<keyword evidence="2" id="KW-0175">Coiled coil</keyword>
<dbReference type="EMBL" id="CAJNNW010025846">
    <property type="protein sequence ID" value="CAE8680362.1"/>
    <property type="molecule type" value="Genomic_DNA"/>
</dbReference>
<feature type="region of interest" description="Disordered" evidence="3">
    <location>
        <begin position="991"/>
        <end position="1010"/>
    </location>
</feature>
<evidence type="ECO:0000256" key="4">
    <source>
        <dbReference type="SAM" id="Phobius"/>
    </source>
</evidence>
<feature type="region of interest" description="Disordered" evidence="3">
    <location>
        <begin position="761"/>
        <end position="820"/>
    </location>
</feature>
<feature type="region of interest" description="Disordered" evidence="3">
    <location>
        <begin position="372"/>
        <end position="432"/>
    </location>
</feature>
<evidence type="ECO:0000256" key="1">
    <source>
        <dbReference type="ARBA" id="ARBA00023172"/>
    </source>
</evidence>
<feature type="region of interest" description="Disordered" evidence="3">
    <location>
        <begin position="648"/>
        <end position="674"/>
    </location>
</feature>
<reference evidence="5" key="1">
    <citation type="submission" date="2021-02" db="EMBL/GenBank/DDBJ databases">
        <authorList>
            <person name="Dougan E. K."/>
            <person name="Rhodes N."/>
            <person name="Thang M."/>
            <person name="Chan C."/>
        </authorList>
    </citation>
    <scope>NUCLEOTIDE SEQUENCE</scope>
</reference>
<feature type="compositionally biased region" description="Basic and acidic residues" evidence="3">
    <location>
        <begin position="414"/>
        <end position="432"/>
    </location>
</feature>
<dbReference type="GO" id="GO:0003677">
    <property type="term" value="F:DNA binding"/>
    <property type="evidence" value="ECO:0007669"/>
    <property type="project" value="InterPro"/>
</dbReference>